<feature type="compositionally biased region" description="Gly residues" evidence="2">
    <location>
        <begin position="572"/>
        <end position="598"/>
    </location>
</feature>
<feature type="coiled-coil region" evidence="1">
    <location>
        <begin position="528"/>
        <end position="555"/>
    </location>
</feature>
<comment type="caution">
    <text evidence="3">The sequence shown here is derived from an EMBL/GenBank/DDBJ whole genome shotgun (WGS) entry which is preliminary data.</text>
</comment>
<dbReference type="AlphaFoldDB" id="A0AAD6UPW5"/>
<feature type="region of interest" description="Disordered" evidence="2">
    <location>
        <begin position="159"/>
        <end position="200"/>
    </location>
</feature>
<reference evidence="3" key="1">
    <citation type="submission" date="2023-03" db="EMBL/GenBank/DDBJ databases">
        <title>Massive genome expansion in bonnet fungi (Mycena s.s.) driven by repeated elements and novel gene families across ecological guilds.</title>
        <authorList>
            <consortium name="Lawrence Berkeley National Laboratory"/>
            <person name="Harder C.B."/>
            <person name="Miyauchi S."/>
            <person name="Viragh M."/>
            <person name="Kuo A."/>
            <person name="Thoen E."/>
            <person name="Andreopoulos B."/>
            <person name="Lu D."/>
            <person name="Skrede I."/>
            <person name="Drula E."/>
            <person name="Henrissat B."/>
            <person name="Morin E."/>
            <person name="Kohler A."/>
            <person name="Barry K."/>
            <person name="LaButti K."/>
            <person name="Morin E."/>
            <person name="Salamov A."/>
            <person name="Lipzen A."/>
            <person name="Mereny Z."/>
            <person name="Hegedus B."/>
            <person name="Baldrian P."/>
            <person name="Stursova M."/>
            <person name="Weitz H."/>
            <person name="Taylor A."/>
            <person name="Grigoriev I.V."/>
            <person name="Nagy L.G."/>
            <person name="Martin F."/>
            <person name="Kauserud H."/>
        </authorList>
    </citation>
    <scope>NUCLEOTIDE SEQUENCE</scope>
    <source>
        <strain evidence="3">9144</strain>
    </source>
</reference>
<sequence length="617" mass="64734">MSKSTASTTGAPTTRRSTRSTTPAVHPTAGQPPASVTDVQVSATSVQEPLTHSEQVPAPPSDAPPVLGPTPALPEPAEPARPPAAGPDEASEGPAAHPTSLATPEEGETVPNPAALDTLGMRASPAPAIASQPGPATAAGADADAADRELQRELELAKFRSLRLPVPDEEPNPETPTSSAASRRPPIEPQGASPKRQRVDTAGNAIIITAPVTTPASAPRRSDDLPRIPRVVHPTADGRVPRGGATATPQGGWPILSYSVDNLLAAVSDERYTQWRQHREAHGTGLLAHLSGAGGDPIQAVTNLRAAVANQINVDVTEIDIGSPDTSESGPPPFVYFVTGPGLTPSLEESVAHTVINVANVSATILPLCLTPSGYLGAFRGNHYAATPAGEEAAVRDIRSNIYAHDLVVQHIRDHHEAFDSDMPPEEALEHSRSSLTVRALVLETSSGPQTIYRVWIAPHTHDRREWAYFEALVGCVRIRTAVNGEGTIVRPMQCRICPGIDHPTGLCDLPSVSGWRGPNAETVAVLEDAAREALRRMREDLRAADARVQTALANLQGGGRMNYQGQTFGNNRGGPRGGRGGRGNSRGNGRGGCGGGTKKADRKGKGPDYSGGDWYL</sequence>
<gene>
    <name evidence="3" type="ORF">GGX14DRAFT_578566</name>
</gene>
<evidence type="ECO:0000313" key="4">
    <source>
        <dbReference type="Proteomes" id="UP001219525"/>
    </source>
</evidence>
<evidence type="ECO:0000256" key="1">
    <source>
        <dbReference type="SAM" id="Coils"/>
    </source>
</evidence>
<accession>A0AAD6UPW5</accession>
<feature type="region of interest" description="Disordered" evidence="2">
    <location>
        <begin position="559"/>
        <end position="617"/>
    </location>
</feature>
<dbReference type="EMBL" id="JARJCW010000126">
    <property type="protein sequence ID" value="KAJ7191981.1"/>
    <property type="molecule type" value="Genomic_DNA"/>
</dbReference>
<keyword evidence="4" id="KW-1185">Reference proteome</keyword>
<evidence type="ECO:0000313" key="3">
    <source>
        <dbReference type="EMBL" id="KAJ7191981.1"/>
    </source>
</evidence>
<feature type="compositionally biased region" description="Pro residues" evidence="2">
    <location>
        <begin position="57"/>
        <end position="85"/>
    </location>
</feature>
<feature type="region of interest" description="Disordered" evidence="2">
    <location>
        <begin position="1"/>
        <end position="147"/>
    </location>
</feature>
<feature type="compositionally biased region" description="Low complexity" evidence="2">
    <location>
        <begin position="1"/>
        <end position="24"/>
    </location>
</feature>
<feature type="compositionally biased region" description="Polar residues" evidence="2">
    <location>
        <begin position="37"/>
        <end position="54"/>
    </location>
</feature>
<organism evidence="3 4">
    <name type="scientific">Mycena pura</name>
    <dbReference type="NCBI Taxonomy" id="153505"/>
    <lineage>
        <taxon>Eukaryota</taxon>
        <taxon>Fungi</taxon>
        <taxon>Dikarya</taxon>
        <taxon>Basidiomycota</taxon>
        <taxon>Agaricomycotina</taxon>
        <taxon>Agaricomycetes</taxon>
        <taxon>Agaricomycetidae</taxon>
        <taxon>Agaricales</taxon>
        <taxon>Marasmiineae</taxon>
        <taxon>Mycenaceae</taxon>
        <taxon>Mycena</taxon>
    </lineage>
</organism>
<name>A0AAD6UPW5_9AGAR</name>
<dbReference type="Proteomes" id="UP001219525">
    <property type="component" value="Unassembled WGS sequence"/>
</dbReference>
<proteinExistence type="predicted"/>
<protein>
    <submittedName>
        <fullName evidence="3">Uncharacterized protein</fullName>
    </submittedName>
</protein>
<keyword evidence="1" id="KW-0175">Coiled coil</keyword>
<evidence type="ECO:0000256" key="2">
    <source>
        <dbReference type="SAM" id="MobiDB-lite"/>
    </source>
</evidence>
<feature type="region of interest" description="Disordered" evidence="2">
    <location>
        <begin position="214"/>
        <end position="248"/>
    </location>
</feature>